<gene>
    <name evidence="1" type="ORF">LIP_2393</name>
</gene>
<dbReference type="Proteomes" id="UP000065807">
    <property type="component" value="Chromosome"/>
</dbReference>
<proteinExistence type="predicted"/>
<sequence>MPVLFRRQAGSAAACLLLPGGMPRMRHELQKPLACGPSQLVKGDAHGAQGRVQIGGEADVAKAYD</sequence>
<dbReference type="EMBL" id="AP014924">
    <property type="protein sequence ID" value="BAS28234.1"/>
    <property type="molecule type" value="Genomic_DNA"/>
</dbReference>
<evidence type="ECO:0000313" key="1">
    <source>
        <dbReference type="EMBL" id="BAS28234.1"/>
    </source>
</evidence>
<reference evidence="2" key="1">
    <citation type="submission" date="2015-07" db="EMBL/GenBank/DDBJ databases">
        <title>Complete genome sequence and phylogenetic analysis of Limnochorda pilosa.</title>
        <authorList>
            <person name="Watanabe M."/>
            <person name="Kojima H."/>
            <person name="Fukui M."/>
        </authorList>
    </citation>
    <scope>NUCLEOTIDE SEQUENCE [LARGE SCALE GENOMIC DNA]</scope>
    <source>
        <strain evidence="2">HC45</strain>
    </source>
</reference>
<protein>
    <submittedName>
        <fullName evidence="1">Uncharacterized protein</fullName>
    </submittedName>
</protein>
<reference evidence="2" key="2">
    <citation type="journal article" date="2016" name="Int. J. Syst. Evol. Microbiol.">
        <title>Complete genome sequence and cell structure of Limnochorda pilosa, a Gram-negative spore-former within the phylum Firmicutes.</title>
        <authorList>
            <person name="Watanabe M."/>
            <person name="Kojima H."/>
            <person name="Fukui M."/>
        </authorList>
    </citation>
    <scope>NUCLEOTIDE SEQUENCE [LARGE SCALE GENOMIC DNA]</scope>
    <source>
        <strain evidence="2">HC45</strain>
    </source>
</reference>
<organism evidence="1 2">
    <name type="scientific">Limnochorda pilosa</name>
    <dbReference type="NCBI Taxonomy" id="1555112"/>
    <lineage>
        <taxon>Bacteria</taxon>
        <taxon>Bacillati</taxon>
        <taxon>Bacillota</taxon>
        <taxon>Limnochordia</taxon>
        <taxon>Limnochordales</taxon>
        <taxon>Limnochordaceae</taxon>
        <taxon>Limnochorda</taxon>
    </lineage>
</organism>
<dbReference type="AlphaFoldDB" id="A0A0K2SN43"/>
<dbReference type="KEGG" id="lpil:LIP_2393"/>
<accession>A0A0K2SN43</accession>
<keyword evidence="2" id="KW-1185">Reference proteome</keyword>
<name>A0A0K2SN43_LIMPI</name>
<evidence type="ECO:0000313" key="2">
    <source>
        <dbReference type="Proteomes" id="UP000065807"/>
    </source>
</evidence>
<dbReference type="STRING" id="1555112.LIP_2393"/>